<dbReference type="InterPro" id="IPR013762">
    <property type="entry name" value="Integrase-like_cat_sf"/>
</dbReference>
<protein>
    <recommendedName>
        <fullName evidence="2">Tyr recombinase domain-containing protein</fullName>
    </recommendedName>
</protein>
<evidence type="ECO:0000256" key="1">
    <source>
        <dbReference type="ARBA" id="ARBA00023172"/>
    </source>
</evidence>
<dbReference type="InterPro" id="IPR002104">
    <property type="entry name" value="Integrase_catalytic"/>
</dbReference>
<keyword evidence="1" id="KW-0233">DNA recombination</keyword>
<dbReference type="OrthoDB" id="9803188at2"/>
<dbReference type="GO" id="GO:0006310">
    <property type="term" value="P:DNA recombination"/>
    <property type="evidence" value="ECO:0007669"/>
    <property type="project" value="UniProtKB-KW"/>
</dbReference>
<comment type="caution">
    <text evidence="3">The sequence shown here is derived from an EMBL/GenBank/DDBJ whole genome shotgun (WGS) entry which is preliminary data.</text>
</comment>
<gene>
    <name evidence="3" type="ORF">CIL03_17370</name>
</gene>
<organism evidence="3 4">
    <name type="scientific">Virgibacillus indicus</name>
    <dbReference type="NCBI Taxonomy" id="2024554"/>
    <lineage>
        <taxon>Bacteria</taxon>
        <taxon>Bacillati</taxon>
        <taxon>Bacillota</taxon>
        <taxon>Bacilli</taxon>
        <taxon>Bacillales</taxon>
        <taxon>Bacillaceae</taxon>
        <taxon>Virgibacillus</taxon>
    </lineage>
</organism>
<dbReference type="InterPro" id="IPR011010">
    <property type="entry name" value="DNA_brk_join_enz"/>
</dbReference>
<dbReference type="AlphaFoldDB" id="A0A265N685"/>
<keyword evidence="4" id="KW-1185">Reference proteome</keyword>
<dbReference type="Pfam" id="PF00589">
    <property type="entry name" value="Phage_integrase"/>
    <property type="match status" value="1"/>
</dbReference>
<sequence>MEKNTIEESYFEKIELFTFLDAISKIGLELDMERFYTIAFSGMRPGELTALKKTDLDFENNTIRISKTLYNETNNMKAYKLDTTKTNKARTIDLDDKIMSMLKKLVQRNDEHKMKYRTILEDFHDADFLYQRPNGYPF</sequence>
<dbReference type="Gene3D" id="1.10.443.10">
    <property type="entry name" value="Intergrase catalytic core"/>
    <property type="match status" value="1"/>
</dbReference>
<dbReference type="RefSeq" id="WP_094887146.1">
    <property type="nucleotide sequence ID" value="NZ_NPMS01000011.1"/>
</dbReference>
<name>A0A265N685_9BACI</name>
<evidence type="ECO:0000259" key="2">
    <source>
        <dbReference type="PROSITE" id="PS51898"/>
    </source>
</evidence>
<evidence type="ECO:0000313" key="4">
    <source>
        <dbReference type="Proteomes" id="UP000216498"/>
    </source>
</evidence>
<proteinExistence type="predicted"/>
<evidence type="ECO:0000313" key="3">
    <source>
        <dbReference type="EMBL" id="OZU87357.1"/>
    </source>
</evidence>
<dbReference type="SUPFAM" id="SSF56349">
    <property type="entry name" value="DNA breaking-rejoining enzymes"/>
    <property type="match status" value="1"/>
</dbReference>
<accession>A0A265N685</accession>
<reference evidence="3 4" key="1">
    <citation type="submission" date="2017-08" db="EMBL/GenBank/DDBJ databases">
        <title>Virgibacillus indicus sp. nov. and Virgibacillus profoundi sp. nov, two moderately halophilic bacteria isolated from marine sediment by using the Microfluidic Streak Plate.</title>
        <authorList>
            <person name="Xu B."/>
            <person name="Hu B."/>
            <person name="Wang J."/>
            <person name="Zhu Y."/>
            <person name="Huang L."/>
            <person name="Du W."/>
            <person name="Huang Y."/>
        </authorList>
    </citation>
    <scope>NUCLEOTIDE SEQUENCE [LARGE SCALE GENOMIC DNA]</scope>
    <source>
        <strain evidence="3 4">IO3-P2-C2</strain>
    </source>
</reference>
<dbReference type="GO" id="GO:0003677">
    <property type="term" value="F:DNA binding"/>
    <property type="evidence" value="ECO:0007669"/>
    <property type="project" value="InterPro"/>
</dbReference>
<dbReference type="GO" id="GO:0015074">
    <property type="term" value="P:DNA integration"/>
    <property type="evidence" value="ECO:0007669"/>
    <property type="project" value="InterPro"/>
</dbReference>
<dbReference type="EMBL" id="NPMS01000011">
    <property type="protein sequence ID" value="OZU87357.1"/>
    <property type="molecule type" value="Genomic_DNA"/>
</dbReference>
<dbReference type="PROSITE" id="PS51898">
    <property type="entry name" value="TYR_RECOMBINASE"/>
    <property type="match status" value="1"/>
</dbReference>
<dbReference type="Proteomes" id="UP000216498">
    <property type="component" value="Unassembled WGS sequence"/>
</dbReference>
<feature type="domain" description="Tyr recombinase" evidence="2">
    <location>
        <begin position="6"/>
        <end position="138"/>
    </location>
</feature>